<feature type="domain" description="Gcp-like" evidence="1">
    <location>
        <begin position="67"/>
        <end position="122"/>
    </location>
</feature>
<protein>
    <recommendedName>
        <fullName evidence="1">Gcp-like domain-containing protein</fullName>
    </recommendedName>
</protein>
<dbReference type="Proteomes" id="UP001333818">
    <property type="component" value="Unassembled WGS sequence"/>
</dbReference>
<dbReference type="InterPro" id="IPR043129">
    <property type="entry name" value="ATPase_NBD"/>
</dbReference>
<evidence type="ECO:0000313" key="2">
    <source>
        <dbReference type="EMBL" id="MEE3718425.1"/>
    </source>
</evidence>
<proteinExistence type="predicted"/>
<comment type="caution">
    <text evidence="2">The sequence shown here is derived from an EMBL/GenBank/DDBJ whole genome shotgun (WGS) entry which is preliminary data.</text>
</comment>
<keyword evidence="3" id="KW-1185">Reference proteome</keyword>
<dbReference type="InterPro" id="IPR000905">
    <property type="entry name" value="Gcp-like_dom"/>
</dbReference>
<organism evidence="2 3">
    <name type="scientific">Tumidithrix elongata BACA0141</name>
    <dbReference type="NCBI Taxonomy" id="2716417"/>
    <lineage>
        <taxon>Bacteria</taxon>
        <taxon>Bacillati</taxon>
        <taxon>Cyanobacteriota</taxon>
        <taxon>Cyanophyceae</taxon>
        <taxon>Pseudanabaenales</taxon>
        <taxon>Pseudanabaenaceae</taxon>
        <taxon>Tumidithrix</taxon>
        <taxon>Tumidithrix elongata</taxon>
    </lineage>
</organism>
<dbReference type="EMBL" id="JAZBJZ010000077">
    <property type="protein sequence ID" value="MEE3718425.1"/>
    <property type="molecule type" value="Genomic_DNA"/>
</dbReference>
<dbReference type="RefSeq" id="WP_330484857.1">
    <property type="nucleotide sequence ID" value="NZ_JAZBJZ010000077.1"/>
</dbReference>
<accession>A0AAW9Q5B1</accession>
<dbReference type="SUPFAM" id="SSF53067">
    <property type="entry name" value="Actin-like ATPase domain"/>
    <property type="match status" value="1"/>
</dbReference>
<dbReference type="Pfam" id="PF00814">
    <property type="entry name" value="TsaD"/>
    <property type="match status" value="1"/>
</dbReference>
<gene>
    <name evidence="2" type="ORF">V2H45_16920</name>
</gene>
<dbReference type="Gene3D" id="3.30.420.40">
    <property type="match status" value="1"/>
</dbReference>
<reference evidence="2" key="1">
    <citation type="submission" date="2024-01" db="EMBL/GenBank/DDBJ databases">
        <title>Bank of Algae and Cyanobacteria of the Azores (BACA) strain genomes.</title>
        <authorList>
            <person name="Luz R."/>
            <person name="Cordeiro R."/>
            <person name="Fonseca A."/>
            <person name="Goncalves V."/>
        </authorList>
    </citation>
    <scope>NUCLEOTIDE SEQUENCE</scope>
    <source>
        <strain evidence="2">BACA0141</strain>
    </source>
</reference>
<dbReference type="AlphaFoldDB" id="A0AAW9Q5B1"/>
<evidence type="ECO:0000259" key="1">
    <source>
        <dbReference type="Pfam" id="PF00814"/>
    </source>
</evidence>
<sequence length="173" mass="19105">MQGTKNQESRAHCFALALHTTTDSLELAIAQLYRLSGSKSPIESGQDVISDFIFVKEQSWHLGRDLSTQLHGCLQSFIREIAWSDIAWLAIASGIGGYTGTRIGIVTARTLAEQLGIPLYAIGCDRISQQATQSQPQKSLSYSLLELAHAQWLIEGQQGIYSHWSAALPLYRE</sequence>
<evidence type="ECO:0000313" key="3">
    <source>
        <dbReference type="Proteomes" id="UP001333818"/>
    </source>
</evidence>
<name>A0AAW9Q5B1_9CYAN</name>